<evidence type="ECO:0000313" key="9">
    <source>
        <dbReference type="EMBL" id="REH99280.1"/>
    </source>
</evidence>
<protein>
    <submittedName>
        <fullName evidence="9">Immunoglobulin-binding protein sbi</fullName>
    </submittedName>
</protein>
<dbReference type="InterPro" id="IPR003132">
    <property type="entry name" value="Protein_A_Ig-bd"/>
</dbReference>
<dbReference type="Pfam" id="PF02216">
    <property type="entry name" value="B"/>
    <property type="match status" value="2"/>
</dbReference>
<organism evidence="9 10">
    <name type="scientific">Staphylococcus felis</name>
    <dbReference type="NCBI Taxonomy" id="46127"/>
    <lineage>
        <taxon>Bacteria</taxon>
        <taxon>Bacillati</taxon>
        <taxon>Bacillota</taxon>
        <taxon>Bacilli</taxon>
        <taxon>Bacillales</taxon>
        <taxon>Staphylococcaceae</taxon>
        <taxon>Staphylococcus</taxon>
    </lineage>
</organism>
<dbReference type="SUPFAM" id="SSF46997">
    <property type="entry name" value="Bacterial immunoglobulin/albumin-binding domains"/>
    <property type="match status" value="2"/>
</dbReference>
<dbReference type="AlphaFoldDB" id="A0A3E0IRR8"/>
<dbReference type="GO" id="GO:0019865">
    <property type="term" value="F:immunoglobulin binding"/>
    <property type="evidence" value="ECO:0007669"/>
    <property type="project" value="InterPro"/>
</dbReference>
<proteinExistence type="predicted"/>
<evidence type="ECO:0000256" key="4">
    <source>
        <dbReference type="ARBA" id="ARBA00022729"/>
    </source>
</evidence>
<evidence type="ECO:0000256" key="6">
    <source>
        <dbReference type="ARBA" id="ARBA00023026"/>
    </source>
</evidence>
<evidence type="ECO:0000256" key="7">
    <source>
        <dbReference type="SAM" id="SignalP"/>
    </source>
</evidence>
<evidence type="ECO:0000256" key="1">
    <source>
        <dbReference type="ARBA" id="ARBA00004196"/>
    </source>
</evidence>
<gene>
    <name evidence="9" type="ORF">DOS83_02615</name>
</gene>
<name>A0A3E0IRR8_9STAP</name>
<comment type="caution">
    <text evidence="9">The sequence shown here is derived from an EMBL/GenBank/DDBJ whole genome shotgun (WGS) entry which is preliminary data.</text>
</comment>
<comment type="subcellular location">
    <subcellularLocation>
        <location evidence="1">Cell envelope</location>
    </subcellularLocation>
    <subcellularLocation>
        <location evidence="2">Secreted</location>
    </subcellularLocation>
</comment>
<feature type="domain" description="Protein A Ig-binding" evidence="8">
    <location>
        <begin position="94"/>
        <end position="141"/>
    </location>
</feature>
<dbReference type="Proteomes" id="UP000256562">
    <property type="component" value="Unassembled WGS sequence"/>
</dbReference>
<keyword evidence="6" id="KW-0843">Virulence</keyword>
<accession>A0A3E0IRR8</accession>
<feature type="chain" id="PRO_5017715474" evidence="7">
    <location>
        <begin position="30"/>
        <end position="177"/>
    </location>
</feature>
<dbReference type="InterPro" id="IPR009063">
    <property type="entry name" value="Ig/albumin-bd_sf"/>
</dbReference>
<feature type="signal peptide" evidence="7">
    <location>
        <begin position="1"/>
        <end position="29"/>
    </location>
</feature>
<dbReference type="RefSeq" id="WP_181897721.1">
    <property type="nucleotide sequence ID" value="NZ_QKXQ01000109.1"/>
</dbReference>
<evidence type="ECO:0000256" key="2">
    <source>
        <dbReference type="ARBA" id="ARBA00004613"/>
    </source>
</evidence>
<evidence type="ECO:0000256" key="5">
    <source>
        <dbReference type="ARBA" id="ARBA00022737"/>
    </source>
</evidence>
<keyword evidence="3" id="KW-0964">Secreted</keyword>
<dbReference type="GO" id="GO:0005576">
    <property type="term" value="C:extracellular region"/>
    <property type="evidence" value="ECO:0007669"/>
    <property type="project" value="UniProtKB-SubCell"/>
</dbReference>
<feature type="non-terminal residue" evidence="9">
    <location>
        <position position="177"/>
    </location>
</feature>
<feature type="domain" description="Protein A Ig-binding" evidence="8">
    <location>
        <begin position="42"/>
        <end position="91"/>
    </location>
</feature>
<keyword evidence="5" id="KW-0677">Repeat</keyword>
<evidence type="ECO:0000313" key="10">
    <source>
        <dbReference type="Proteomes" id="UP000256562"/>
    </source>
</evidence>
<keyword evidence="4 7" id="KW-0732">Signal</keyword>
<dbReference type="EMBL" id="QKXQ01000109">
    <property type="protein sequence ID" value="REH99280.1"/>
    <property type="molecule type" value="Genomic_DNA"/>
</dbReference>
<sequence length="177" mass="20452">MKNKNISRLLMGAATLTLATMIANGEAKADEVTQEASVEQSQNEFETDQQRAFYHTLHLEDVTEDQRNQYIKTIREEPIRAQEVFSESVKDSINPERRTAQQNAFYGVLHNEDLSEQKRNEYIEQIKKNPDHSQQVWIDSINPTELEQNRANAEQAINDFDASKHAQDKVKVYEENA</sequence>
<evidence type="ECO:0000256" key="3">
    <source>
        <dbReference type="ARBA" id="ARBA00022525"/>
    </source>
</evidence>
<dbReference type="Gene3D" id="1.20.5.420">
    <property type="entry name" value="Immunoglobulin FC, subunit C"/>
    <property type="match status" value="2"/>
</dbReference>
<evidence type="ECO:0000259" key="8">
    <source>
        <dbReference type="Pfam" id="PF02216"/>
    </source>
</evidence>
<dbReference type="GO" id="GO:0030313">
    <property type="term" value="C:cell envelope"/>
    <property type="evidence" value="ECO:0007669"/>
    <property type="project" value="UniProtKB-SubCell"/>
</dbReference>
<reference evidence="9 10" key="1">
    <citation type="journal article" date="2018" name="Vet. Microbiol.">
        <title>Characterisation of Staphylococcus felis isolated from cats using whole genome sequencing.</title>
        <authorList>
            <person name="Worthing K."/>
            <person name="Pang S."/>
            <person name="Trott D.J."/>
            <person name="Abraham S."/>
            <person name="Coombs G.W."/>
            <person name="Jordan D."/>
            <person name="McIntyre L."/>
            <person name="Davies M.R."/>
            <person name="Norris J."/>
        </authorList>
    </citation>
    <scope>NUCLEOTIDE SEQUENCE [LARGE SCALE GENOMIC DNA]</scope>
    <source>
        <strain evidence="9 10">F9</strain>
    </source>
</reference>